<dbReference type="Pfam" id="PF01735">
    <property type="entry name" value="PLA2_B"/>
    <property type="match status" value="1"/>
</dbReference>
<keyword evidence="5 8" id="KW-0442">Lipid degradation</keyword>
<keyword evidence="3" id="KW-0732">Signal</keyword>
<dbReference type="Gene3D" id="3.40.1090.10">
    <property type="entry name" value="Cytosolic phospholipase A2 catalytic domain"/>
    <property type="match status" value="1"/>
</dbReference>
<feature type="domain" description="PLA2c" evidence="10">
    <location>
        <begin position="1"/>
        <end position="478"/>
    </location>
</feature>
<dbReference type="VEuPathDB" id="FungiDB:YALI1_F18979g"/>
<organism evidence="11 12">
    <name type="scientific">Yarrowia lipolytica</name>
    <name type="common">Candida lipolytica</name>
    <dbReference type="NCBI Taxonomy" id="4952"/>
    <lineage>
        <taxon>Eukaryota</taxon>
        <taxon>Fungi</taxon>
        <taxon>Dikarya</taxon>
        <taxon>Ascomycota</taxon>
        <taxon>Saccharomycotina</taxon>
        <taxon>Dipodascomycetes</taxon>
        <taxon>Dipodascales</taxon>
        <taxon>Dipodascales incertae sedis</taxon>
        <taxon>Yarrowia</taxon>
    </lineage>
</organism>
<dbReference type="VEuPathDB" id="FungiDB:YALI0_F14113g"/>
<evidence type="ECO:0000256" key="2">
    <source>
        <dbReference type="ARBA" id="ARBA00013274"/>
    </source>
</evidence>
<evidence type="ECO:0000256" key="7">
    <source>
        <dbReference type="ARBA" id="ARBA00023180"/>
    </source>
</evidence>
<proteinExistence type="inferred from homology"/>
<dbReference type="PROSITE" id="PS51210">
    <property type="entry name" value="PLA2C"/>
    <property type="match status" value="1"/>
</dbReference>
<comment type="similarity">
    <text evidence="1 9">Belongs to the lysophospholipase family.</text>
</comment>
<keyword evidence="6 8" id="KW-0443">Lipid metabolism</keyword>
<evidence type="ECO:0000256" key="3">
    <source>
        <dbReference type="ARBA" id="ARBA00022729"/>
    </source>
</evidence>
<dbReference type="SUPFAM" id="SSF52151">
    <property type="entry name" value="FabD/lysophospholipase-like"/>
    <property type="match status" value="1"/>
</dbReference>
<evidence type="ECO:0000256" key="6">
    <source>
        <dbReference type="ARBA" id="ARBA00023098"/>
    </source>
</evidence>
<evidence type="ECO:0000256" key="9">
    <source>
        <dbReference type="RuleBase" id="RU362103"/>
    </source>
</evidence>
<evidence type="ECO:0000256" key="4">
    <source>
        <dbReference type="ARBA" id="ARBA00022801"/>
    </source>
</evidence>
<comment type="catalytic activity">
    <reaction evidence="9">
        <text>a 1-acyl-sn-glycero-3-phosphocholine + H2O = sn-glycerol 3-phosphocholine + a fatty acid + H(+)</text>
        <dbReference type="Rhea" id="RHEA:15177"/>
        <dbReference type="ChEBI" id="CHEBI:15377"/>
        <dbReference type="ChEBI" id="CHEBI:15378"/>
        <dbReference type="ChEBI" id="CHEBI:16870"/>
        <dbReference type="ChEBI" id="CHEBI:28868"/>
        <dbReference type="ChEBI" id="CHEBI:58168"/>
        <dbReference type="EC" id="3.1.1.5"/>
    </reaction>
</comment>
<evidence type="ECO:0000256" key="1">
    <source>
        <dbReference type="ARBA" id="ARBA00008780"/>
    </source>
</evidence>
<reference evidence="11 12" key="1">
    <citation type="submission" date="2018-07" db="EMBL/GenBank/DDBJ databases">
        <title>Draft Genome Assemblies for Five Robust Yarrowia lipolytica Strains Exhibiting High Lipid Production and Pentose Sugar Utilization and Sugar Alcohol Secretion from Undetoxified Lignocellulosic Biomass Hydrolysates.</title>
        <authorList>
            <consortium name="DOE Joint Genome Institute"/>
            <person name="Walker C."/>
            <person name="Ryu S."/>
            <person name="Na H."/>
            <person name="Zane M."/>
            <person name="LaButti K."/>
            <person name="Lipzen A."/>
            <person name="Haridas S."/>
            <person name="Barry K."/>
            <person name="Grigoriev I.V."/>
            <person name="Quarterman J."/>
            <person name="Slininger P."/>
            <person name="Dien B."/>
            <person name="Trinh C.T."/>
        </authorList>
    </citation>
    <scope>NUCLEOTIDE SEQUENCE [LARGE SCALE GENOMIC DNA]</scope>
    <source>
        <strain evidence="11 12">YB392</strain>
    </source>
</reference>
<dbReference type="GO" id="GO:0004622">
    <property type="term" value="F:phosphatidylcholine lysophospholipase activity"/>
    <property type="evidence" value="ECO:0007669"/>
    <property type="project" value="UniProtKB-EC"/>
</dbReference>
<dbReference type="PANTHER" id="PTHR10728:SF33">
    <property type="entry name" value="LYSOPHOSPHOLIPASE 1-RELATED"/>
    <property type="match status" value="1"/>
</dbReference>
<keyword evidence="7" id="KW-0325">Glycoprotein</keyword>
<sequence>MTKCPPGTLLRQGGNISSSEAAYIAAKDCTSNLALGFSGGDYRSMIVSAGVVKAFDHRNLDSTTLGRLLQSINYMPSASGGSWTLGTLVMNNFPQINASSGTSLLSPLSWTVLGDYGKAITKVVGKRLAGYRVSLTDEFGLVVGEGLAAGGYHTFSDISQSYAYVSHDMPFPVCLVTALPKGDMPATDIINSNPILEATPVEFGSYDKQTNMLMSIGQIGSQMENGQVQGDCTAGFDQGSFFMGASASLFNSPTWWTKTGLKIVGLDNGNQRPSGIFHPNPFKGLSDVEAPYNGMALYGADGAYSGMGLPLWPMVHPSRKVDMFFCLDADGAPPNNTPDGKPLTNLANKVSEEMGEGVFPLVPSPHEYQAKYLEKPLWMGCDMTKMRNIPESNRYVPLFVEIPNLEVSYNSLVKTMKLDYSKEGIDGIVQTGFDIATMSNSTEWAQCIGCSVVLRELQRQNKTVPEVCRKCMDEYCYS</sequence>
<dbReference type="SMART" id="SM00022">
    <property type="entry name" value="PLAc"/>
    <property type="match status" value="1"/>
</dbReference>
<evidence type="ECO:0000256" key="8">
    <source>
        <dbReference type="PROSITE-ProRule" id="PRU00555"/>
    </source>
</evidence>
<gene>
    <name evidence="11" type="ORF">B0I71DRAFT_169200</name>
</gene>
<dbReference type="GO" id="GO:0005829">
    <property type="term" value="C:cytosol"/>
    <property type="evidence" value="ECO:0007669"/>
    <property type="project" value="TreeGrafter"/>
</dbReference>
<evidence type="ECO:0000313" key="11">
    <source>
        <dbReference type="EMBL" id="RDW22992.1"/>
    </source>
</evidence>
<evidence type="ECO:0000313" key="12">
    <source>
        <dbReference type="Proteomes" id="UP000256601"/>
    </source>
</evidence>
<protein>
    <recommendedName>
        <fullName evidence="2 9">Lysophospholipase</fullName>
        <ecNumber evidence="2 9">3.1.1.5</ecNumber>
    </recommendedName>
</protein>
<dbReference type="EMBL" id="KZ859125">
    <property type="protein sequence ID" value="RDW22992.1"/>
    <property type="molecule type" value="Genomic_DNA"/>
</dbReference>
<dbReference type="GO" id="GO:0004623">
    <property type="term" value="F:phospholipase A2 activity"/>
    <property type="evidence" value="ECO:0007669"/>
    <property type="project" value="TreeGrafter"/>
</dbReference>
<evidence type="ECO:0000256" key="5">
    <source>
        <dbReference type="ARBA" id="ARBA00022963"/>
    </source>
</evidence>
<dbReference type="InterPro" id="IPR002642">
    <property type="entry name" value="LysoPLipase_cat_dom"/>
</dbReference>
<dbReference type="GO" id="GO:0005783">
    <property type="term" value="C:endoplasmic reticulum"/>
    <property type="evidence" value="ECO:0007669"/>
    <property type="project" value="TreeGrafter"/>
</dbReference>
<name>A0A371BYX1_YARLL</name>
<dbReference type="InterPro" id="IPR016035">
    <property type="entry name" value="Acyl_Trfase/lysoPLipase"/>
</dbReference>
<dbReference type="AlphaFoldDB" id="A0A371BYX1"/>
<dbReference type="PANTHER" id="PTHR10728">
    <property type="entry name" value="CYTOSOLIC PHOSPHOLIPASE A2"/>
    <property type="match status" value="1"/>
</dbReference>
<dbReference type="Proteomes" id="UP000256601">
    <property type="component" value="Unassembled WGS sequence"/>
</dbReference>
<dbReference type="GO" id="GO:0046475">
    <property type="term" value="P:glycerophospholipid catabolic process"/>
    <property type="evidence" value="ECO:0007669"/>
    <property type="project" value="TreeGrafter"/>
</dbReference>
<dbReference type="EC" id="3.1.1.5" evidence="2 9"/>
<keyword evidence="4 8" id="KW-0378">Hydrolase</keyword>
<accession>A0A371BYX1</accession>
<evidence type="ECO:0000259" key="10">
    <source>
        <dbReference type="PROSITE" id="PS51210"/>
    </source>
</evidence>